<keyword evidence="3" id="KW-1185">Reference proteome</keyword>
<comment type="caution">
    <text evidence="2">The sequence shown here is derived from an EMBL/GenBank/DDBJ whole genome shotgun (WGS) entry which is preliminary data.</text>
</comment>
<evidence type="ECO:0000259" key="1">
    <source>
        <dbReference type="Pfam" id="PF04264"/>
    </source>
</evidence>
<dbReference type="RefSeq" id="WP_009578924.1">
    <property type="nucleotide sequence ID" value="NZ_AMZN01000021.1"/>
</dbReference>
<dbReference type="Gene3D" id="2.40.128.110">
    <property type="entry name" value="Lipid/polyisoprenoid-binding, YceI-like"/>
    <property type="match status" value="1"/>
</dbReference>
<dbReference type="STRING" id="1237149.C900_01481"/>
<dbReference type="eggNOG" id="COG2353">
    <property type="taxonomic scope" value="Bacteria"/>
</dbReference>
<protein>
    <recommendedName>
        <fullName evidence="1">Lipid/polyisoprenoid-binding YceI-like domain-containing protein</fullName>
    </recommendedName>
</protein>
<dbReference type="SUPFAM" id="SSF101874">
    <property type="entry name" value="YceI-like"/>
    <property type="match status" value="1"/>
</dbReference>
<sequence>MSAISVIFLLSSLLGSPKADPCLIIQEKSITINGNTSLGGFSCDYEVAGKGDTLHINTLHISPYSFTIPVEAFECGNFILNRDFQSTLKAKTHPKVTVEVLSLEEKEPGTMKGNIRLSLVGKSKTLENIEFCMKLDKTRQVLSADFVFYASEFKLTPPRKLGGLIKAEDAMDITVSLVLKPA</sequence>
<dbReference type="OrthoDB" id="9794147at2"/>
<dbReference type="InterPro" id="IPR007372">
    <property type="entry name" value="Lipid/polyisoprenoid-bd_YceI"/>
</dbReference>
<dbReference type="Pfam" id="PF04264">
    <property type="entry name" value="YceI"/>
    <property type="match status" value="1"/>
</dbReference>
<accession>L8JTZ6</accession>
<feature type="domain" description="Lipid/polyisoprenoid-binding YceI-like" evidence="1">
    <location>
        <begin position="62"/>
        <end position="178"/>
    </location>
</feature>
<name>L8JTZ6_9BACT</name>
<reference evidence="2 3" key="1">
    <citation type="submission" date="2012-12" db="EMBL/GenBank/DDBJ databases">
        <title>Genome assembly of Fulvivirga imtechensis AK7.</title>
        <authorList>
            <person name="Nupur N."/>
            <person name="Khatri I."/>
            <person name="Kumar R."/>
            <person name="Subramanian S."/>
            <person name="Pinnaka A."/>
        </authorList>
    </citation>
    <scope>NUCLEOTIDE SEQUENCE [LARGE SCALE GENOMIC DNA]</scope>
    <source>
        <strain evidence="2 3">AK7</strain>
    </source>
</reference>
<evidence type="ECO:0000313" key="2">
    <source>
        <dbReference type="EMBL" id="ELR72486.1"/>
    </source>
</evidence>
<dbReference type="Proteomes" id="UP000011135">
    <property type="component" value="Unassembled WGS sequence"/>
</dbReference>
<evidence type="ECO:0000313" key="3">
    <source>
        <dbReference type="Proteomes" id="UP000011135"/>
    </source>
</evidence>
<gene>
    <name evidence="2" type="ORF">C900_01481</name>
</gene>
<dbReference type="EMBL" id="AMZN01000021">
    <property type="protein sequence ID" value="ELR72486.1"/>
    <property type="molecule type" value="Genomic_DNA"/>
</dbReference>
<organism evidence="2 3">
    <name type="scientific">Fulvivirga imtechensis AK7</name>
    <dbReference type="NCBI Taxonomy" id="1237149"/>
    <lineage>
        <taxon>Bacteria</taxon>
        <taxon>Pseudomonadati</taxon>
        <taxon>Bacteroidota</taxon>
        <taxon>Cytophagia</taxon>
        <taxon>Cytophagales</taxon>
        <taxon>Fulvivirgaceae</taxon>
        <taxon>Fulvivirga</taxon>
    </lineage>
</organism>
<dbReference type="AlphaFoldDB" id="L8JTZ6"/>
<dbReference type="InterPro" id="IPR036761">
    <property type="entry name" value="TTHA0802/YceI-like_sf"/>
</dbReference>
<proteinExistence type="predicted"/>